<dbReference type="RefSeq" id="WP_089805989.1">
    <property type="nucleotide sequence ID" value="NZ_FOYT01000001.1"/>
</dbReference>
<protein>
    <submittedName>
        <fullName evidence="3">Uncharacterized protein</fullName>
    </submittedName>
</protein>
<feature type="region of interest" description="Disordered" evidence="1">
    <location>
        <begin position="107"/>
        <end position="128"/>
    </location>
</feature>
<feature type="transmembrane region" description="Helical" evidence="2">
    <location>
        <begin position="149"/>
        <end position="170"/>
    </location>
</feature>
<evidence type="ECO:0000313" key="4">
    <source>
        <dbReference type="Proteomes" id="UP000198531"/>
    </source>
</evidence>
<name>A0A1I6GPN5_9EURY</name>
<proteinExistence type="predicted"/>
<evidence type="ECO:0000256" key="1">
    <source>
        <dbReference type="SAM" id="MobiDB-lite"/>
    </source>
</evidence>
<evidence type="ECO:0000256" key="2">
    <source>
        <dbReference type="SAM" id="Phobius"/>
    </source>
</evidence>
<keyword evidence="4" id="KW-1185">Reference proteome</keyword>
<sequence>MTESLRVELNGDGLHAISAPPSFSVAGAFDVLLANVGQAVHVHLHLDDDLSRVARLETGNHYVEGEESQRVRVETNPGSEAVSGKLKIVTGYGAETAYVDVTVHPTPDTKPGIDVDETLSKPPKRDPDPSIVEELTAALPSQVNLPSQATLPVVGLLLLVVAVAAVVVSVVQNTVVVLSVGVVLGAAVVGAVFLLRE</sequence>
<keyword evidence="2" id="KW-0472">Membrane</keyword>
<gene>
    <name evidence="3" type="ORF">SAMN04487947_1472</name>
</gene>
<keyword evidence="2" id="KW-1133">Transmembrane helix</keyword>
<dbReference type="OrthoDB" id="282430at2157"/>
<organism evidence="3 4">
    <name type="scientific">Halogeometricum rufum</name>
    <dbReference type="NCBI Taxonomy" id="553469"/>
    <lineage>
        <taxon>Archaea</taxon>
        <taxon>Methanobacteriati</taxon>
        <taxon>Methanobacteriota</taxon>
        <taxon>Stenosarchaea group</taxon>
        <taxon>Halobacteria</taxon>
        <taxon>Halobacteriales</taxon>
        <taxon>Haloferacaceae</taxon>
        <taxon>Halogeometricum</taxon>
    </lineage>
</organism>
<dbReference type="Proteomes" id="UP000198531">
    <property type="component" value="Unassembled WGS sequence"/>
</dbReference>
<keyword evidence="2" id="KW-0812">Transmembrane</keyword>
<dbReference type="STRING" id="553469.SAMN04487947_1472"/>
<dbReference type="Pfam" id="PF24368">
    <property type="entry name" value="DUF7524"/>
    <property type="match status" value="1"/>
</dbReference>
<dbReference type="AlphaFoldDB" id="A0A1I6GPN5"/>
<dbReference type="InterPro" id="IPR055946">
    <property type="entry name" value="DUF7524"/>
</dbReference>
<feature type="transmembrane region" description="Helical" evidence="2">
    <location>
        <begin position="176"/>
        <end position="195"/>
    </location>
</feature>
<dbReference type="EMBL" id="FOYT01000001">
    <property type="protein sequence ID" value="SFR44071.1"/>
    <property type="molecule type" value="Genomic_DNA"/>
</dbReference>
<reference evidence="4" key="1">
    <citation type="submission" date="2016-10" db="EMBL/GenBank/DDBJ databases">
        <authorList>
            <person name="Varghese N."/>
            <person name="Submissions S."/>
        </authorList>
    </citation>
    <scope>NUCLEOTIDE SEQUENCE [LARGE SCALE GENOMIC DNA]</scope>
    <source>
        <strain evidence="4">CGMCC 1.7736</strain>
    </source>
</reference>
<evidence type="ECO:0000313" key="3">
    <source>
        <dbReference type="EMBL" id="SFR44071.1"/>
    </source>
</evidence>
<accession>A0A1I6GPN5</accession>